<dbReference type="Gene3D" id="1.10.10.10">
    <property type="entry name" value="Winged helix-like DNA-binding domain superfamily/Winged helix DNA-binding domain"/>
    <property type="match status" value="1"/>
</dbReference>
<dbReference type="PANTHER" id="PTHR32071">
    <property type="entry name" value="TRANSCRIPTIONAL REGULATORY PROTEIN"/>
    <property type="match status" value="1"/>
</dbReference>
<feature type="domain" description="Sigma-54 factor interaction" evidence="7">
    <location>
        <begin position="86"/>
        <end position="318"/>
    </location>
</feature>
<dbReference type="GO" id="GO:0006355">
    <property type="term" value="P:regulation of DNA-templated transcription"/>
    <property type="evidence" value="ECO:0007669"/>
    <property type="project" value="InterPro"/>
</dbReference>
<dbReference type="PROSITE" id="PS00676">
    <property type="entry name" value="SIGMA54_INTERACT_2"/>
    <property type="match status" value="1"/>
</dbReference>
<dbReference type="InterPro" id="IPR036390">
    <property type="entry name" value="WH_DNA-bd_sf"/>
</dbReference>
<evidence type="ECO:0000256" key="4">
    <source>
        <dbReference type="ARBA" id="ARBA00022777"/>
    </source>
</evidence>
<dbReference type="InterPro" id="IPR036662">
    <property type="entry name" value="PTS_EIIA_man-typ_sf"/>
</dbReference>
<dbReference type="PROSITE" id="PS51372">
    <property type="entry name" value="PRD_2"/>
    <property type="match status" value="2"/>
</dbReference>
<dbReference type="PANTHER" id="PTHR32071:SF38">
    <property type="entry name" value="PSP OPERON TRANSCRIPTIONAL ACTIVATOR"/>
    <property type="match status" value="1"/>
</dbReference>
<dbReference type="STRING" id="249189.RV04_GL001706"/>
<dbReference type="SMART" id="SM00382">
    <property type="entry name" value="AAA"/>
    <property type="match status" value="1"/>
</dbReference>
<keyword evidence="5" id="KW-0067">ATP-binding</keyword>
<dbReference type="SUPFAM" id="SSF52540">
    <property type="entry name" value="P-loop containing nucleoside triphosphate hydrolases"/>
    <property type="match status" value="1"/>
</dbReference>
<feature type="domain" description="PTS EIIA type-4" evidence="8">
    <location>
        <begin position="548"/>
        <end position="673"/>
    </location>
</feature>
<dbReference type="GO" id="GO:0005524">
    <property type="term" value="F:ATP binding"/>
    <property type="evidence" value="ECO:0007669"/>
    <property type="project" value="UniProtKB-KW"/>
</dbReference>
<dbReference type="Proteomes" id="UP000182077">
    <property type="component" value="Unassembled WGS sequence"/>
</dbReference>
<protein>
    <recommendedName>
        <fullName evidence="1">DNA translocase FtsK</fullName>
    </recommendedName>
</protein>
<dbReference type="InterPro" id="IPR036388">
    <property type="entry name" value="WH-like_DNA-bd_sf"/>
</dbReference>
<dbReference type="InterPro" id="IPR004701">
    <property type="entry name" value="PTS_EIIA_man-typ"/>
</dbReference>
<dbReference type="PROSITE" id="PS50045">
    <property type="entry name" value="SIGMA54_INTERACT_4"/>
    <property type="match status" value="1"/>
</dbReference>
<evidence type="ECO:0000259" key="9">
    <source>
        <dbReference type="PROSITE" id="PS51372"/>
    </source>
</evidence>
<accession>A0A1L8TNV4</accession>
<dbReference type="CDD" id="cd00006">
    <property type="entry name" value="PTS_IIA_man"/>
    <property type="match status" value="1"/>
</dbReference>
<dbReference type="InterPro" id="IPR027417">
    <property type="entry name" value="P-loop_NTPase"/>
</dbReference>
<dbReference type="GO" id="GO:0016301">
    <property type="term" value="F:kinase activity"/>
    <property type="evidence" value="ECO:0007669"/>
    <property type="project" value="UniProtKB-KW"/>
</dbReference>
<name>A0A1L8TNV4_9ENTE</name>
<dbReference type="AlphaFoldDB" id="A0A1L8TNV4"/>
<gene>
    <name evidence="10" type="ORF">RV04_GL001706</name>
</gene>
<dbReference type="Gene3D" id="3.40.50.300">
    <property type="entry name" value="P-loop containing nucleotide triphosphate hydrolases"/>
    <property type="match status" value="1"/>
</dbReference>
<evidence type="ECO:0000256" key="2">
    <source>
        <dbReference type="ARBA" id="ARBA00022679"/>
    </source>
</evidence>
<feature type="domain" description="PRD" evidence="9">
    <location>
        <begin position="792"/>
        <end position="902"/>
    </location>
</feature>
<dbReference type="InterPro" id="IPR011608">
    <property type="entry name" value="PRD"/>
</dbReference>
<evidence type="ECO:0000313" key="10">
    <source>
        <dbReference type="EMBL" id="OJG45940.1"/>
    </source>
</evidence>
<evidence type="ECO:0000259" key="8">
    <source>
        <dbReference type="PROSITE" id="PS51096"/>
    </source>
</evidence>
<evidence type="ECO:0000313" key="11">
    <source>
        <dbReference type="Proteomes" id="UP000182077"/>
    </source>
</evidence>
<evidence type="ECO:0000256" key="3">
    <source>
        <dbReference type="ARBA" id="ARBA00022741"/>
    </source>
</evidence>
<evidence type="ECO:0000256" key="1">
    <source>
        <dbReference type="ARBA" id="ARBA00020887"/>
    </source>
</evidence>
<dbReference type="InterPro" id="IPR036634">
    <property type="entry name" value="PRD_sf"/>
</dbReference>
<dbReference type="CDD" id="cd00009">
    <property type="entry name" value="AAA"/>
    <property type="match status" value="1"/>
</dbReference>
<dbReference type="Pfam" id="PF01978">
    <property type="entry name" value="TrmB"/>
    <property type="match status" value="1"/>
</dbReference>
<keyword evidence="4" id="KW-0418">Kinase</keyword>
<proteinExistence type="predicted"/>
<dbReference type="SUPFAM" id="SSF46785">
    <property type="entry name" value="Winged helix' DNA-binding domain"/>
    <property type="match status" value="1"/>
</dbReference>
<dbReference type="Pfam" id="PF00874">
    <property type="entry name" value="PRD"/>
    <property type="match status" value="2"/>
</dbReference>
<dbReference type="SUPFAM" id="SSF63520">
    <property type="entry name" value="PTS-regulatory domain, PRD"/>
    <property type="match status" value="2"/>
</dbReference>
<comment type="caution">
    <text evidence="10">The sequence shown here is derived from an EMBL/GenBank/DDBJ whole genome shotgun (WGS) entry which is preliminary data.</text>
</comment>
<dbReference type="InterPro" id="IPR002831">
    <property type="entry name" value="Tscrpt_reg_TrmB_N"/>
</dbReference>
<dbReference type="InterPro" id="IPR033887">
    <property type="entry name" value="PTS_IIA_man"/>
</dbReference>
<dbReference type="Gene3D" id="3.40.50.510">
    <property type="entry name" value="Phosphotransferase system, mannose-type IIA component"/>
    <property type="match status" value="1"/>
</dbReference>
<dbReference type="InterPro" id="IPR002078">
    <property type="entry name" value="Sigma_54_int"/>
</dbReference>
<evidence type="ECO:0000259" key="7">
    <source>
        <dbReference type="PROSITE" id="PS50045"/>
    </source>
</evidence>
<feature type="domain" description="PRD" evidence="9">
    <location>
        <begin position="439"/>
        <end position="544"/>
    </location>
</feature>
<reference evidence="10 11" key="1">
    <citation type="submission" date="2014-12" db="EMBL/GenBank/DDBJ databases">
        <title>Draft genome sequences of 29 type strains of Enterococci.</title>
        <authorList>
            <person name="Zhong Z."/>
            <person name="Sun Z."/>
            <person name="Liu W."/>
            <person name="Zhang W."/>
            <person name="Zhang H."/>
        </authorList>
    </citation>
    <scope>NUCLEOTIDE SEQUENCE [LARGE SCALE GENOMIC DNA]</scope>
    <source>
        <strain evidence="10 11">DSM 17122</strain>
    </source>
</reference>
<keyword evidence="6" id="KW-0238">DNA-binding</keyword>
<dbReference type="Pfam" id="PF03610">
    <property type="entry name" value="EIIA-man"/>
    <property type="match status" value="1"/>
</dbReference>
<keyword evidence="11" id="KW-1185">Reference proteome</keyword>
<dbReference type="Gene3D" id="1.10.1790.10">
    <property type="entry name" value="PRD domain"/>
    <property type="match status" value="2"/>
</dbReference>
<evidence type="ECO:0000256" key="6">
    <source>
        <dbReference type="ARBA" id="ARBA00023125"/>
    </source>
</evidence>
<dbReference type="GO" id="GO:0009401">
    <property type="term" value="P:phosphoenolpyruvate-dependent sugar phosphotransferase system"/>
    <property type="evidence" value="ECO:0007669"/>
    <property type="project" value="InterPro"/>
</dbReference>
<keyword evidence="2" id="KW-0808">Transferase</keyword>
<dbReference type="SUPFAM" id="SSF53062">
    <property type="entry name" value="PTS system fructose IIA component-like"/>
    <property type="match status" value="1"/>
</dbReference>
<dbReference type="PROSITE" id="PS51096">
    <property type="entry name" value="PTS_EIIA_TYPE_4"/>
    <property type="match status" value="1"/>
</dbReference>
<organism evidence="10 11">
    <name type="scientific">Enterococcus hermanniensis</name>
    <dbReference type="NCBI Taxonomy" id="249189"/>
    <lineage>
        <taxon>Bacteria</taxon>
        <taxon>Bacillati</taxon>
        <taxon>Bacillota</taxon>
        <taxon>Bacilli</taxon>
        <taxon>Lactobacillales</taxon>
        <taxon>Enterococcaceae</taxon>
        <taxon>Enterococcus</taxon>
    </lineage>
</organism>
<dbReference type="EMBL" id="JXKQ01000004">
    <property type="protein sequence ID" value="OJG45940.1"/>
    <property type="molecule type" value="Genomic_DNA"/>
</dbReference>
<dbReference type="GO" id="GO:0003677">
    <property type="term" value="F:DNA binding"/>
    <property type="evidence" value="ECO:0007669"/>
    <property type="project" value="UniProtKB-KW"/>
</dbReference>
<dbReference type="InterPro" id="IPR025943">
    <property type="entry name" value="Sigma_54_int_dom_ATP-bd_2"/>
</dbReference>
<keyword evidence="3" id="KW-0547">Nucleotide-binding</keyword>
<dbReference type="GO" id="GO:0016020">
    <property type="term" value="C:membrane"/>
    <property type="evidence" value="ECO:0007669"/>
    <property type="project" value="InterPro"/>
</dbReference>
<dbReference type="InterPro" id="IPR003593">
    <property type="entry name" value="AAA+_ATPase"/>
</dbReference>
<sequence>MKTVYVFSGGIVVKSRKDEVLEILKTNPNEQTAQTLVDQLNVDRTNISRYLNELTKEGLVKKIDGRPVKFQIASVTAETHINFDNLIGREESLKSQIQKSKAAILYPPRGLHTIIFGETGTGKTMFAECMYRFAVSANVLDETAPFITFNCADYAQNPQLLYGHIFGVKRGAFTGAEENREGLMEKADGGILFLDEIHRLPPEGQEMLFTFIDKGTFRSLGDGKEKHASVQIIGATTETSSTFLSTFNRRIPMQIELPSLEERSLDERLAIIKEFLQQEANRLMQEIAIDKRSLLAFLLYQAEGNIGQLKRDLKLVCAKAFLHHQTSNDSEKLMIIEDDLPLVVQKGLLRMNDVQDAMLPFMDKRNLYLTLKPGTEEVVWGQDPNKDMEVYHSITYKLEKLGRENLSEIDLEELISDDVDQYFENYVEELSHTNAYREIISDELWKLVNELYDFAANRMKRDYDEKVRFAFALHINSTIERIRGNQFISHPNLNDIRRNYSKEFQIAIEFSNRIEEAYNIMIPLDEIGFITMFLTMDNHEKQKIDERQVAVLVVMHGKSTASSMLETVQELLGTTKGFAFNMPLTVGTETMYSQIKNYVQQKREEFSEGIILMTDMGSPNNFGNLIFHEMGIRTRVISMASTMLVLESLRLATLGRSLEEIYTSVMTMFQTMVRLEEPTKKDEKKVIIVACFTGEGVSKRLNEVVSQIVNLDEYEVIQMQSLEREGFKHRIDQLVTHKDIVAIIGTMEIHYQKIPFIPAMDLFKRDKILEFQDLIGSTITLPEMVDSLTNDFTPELDVKTLFLMIDDVLKLLRRDNELIIENTAIQALSIHIAFLVDKVKKEEERPLFDDVKYFHQENILFFNQVASKLSLIENQFSVRFTEDDIAYIVKMLVDNQVKFGLHTV</sequence>
<dbReference type="Pfam" id="PF00158">
    <property type="entry name" value="Sigma54_activat"/>
    <property type="match status" value="1"/>
</dbReference>
<evidence type="ECO:0000256" key="5">
    <source>
        <dbReference type="ARBA" id="ARBA00022840"/>
    </source>
</evidence>